<dbReference type="PANTHER" id="PTHR46018">
    <property type="entry name" value="ZINC PHOSPHODIESTERASE ELAC PROTEIN 1"/>
    <property type="match status" value="1"/>
</dbReference>
<proteinExistence type="predicted"/>
<evidence type="ECO:0000259" key="2">
    <source>
        <dbReference type="SMART" id="SM00849"/>
    </source>
</evidence>
<comment type="caution">
    <text evidence="3">The sequence shown here is derived from an EMBL/GenBank/DDBJ whole genome shotgun (WGS) entry which is preliminary data.</text>
</comment>
<feature type="domain" description="Metallo-beta-lactamase" evidence="2">
    <location>
        <begin position="18"/>
        <end position="220"/>
    </location>
</feature>
<accession>A0A7Z8P2Z4</accession>
<dbReference type="SUPFAM" id="SSF56281">
    <property type="entry name" value="Metallo-hydrolase/oxidoreductase"/>
    <property type="match status" value="1"/>
</dbReference>
<dbReference type="Pfam" id="PF23023">
    <property type="entry name" value="Anti-Pycsar_Apyc1"/>
    <property type="match status" value="1"/>
</dbReference>
<dbReference type="PANTHER" id="PTHR46018:SF3">
    <property type="entry name" value="ARYLSULFATASE"/>
    <property type="match status" value="1"/>
</dbReference>
<dbReference type="InterPro" id="IPR001279">
    <property type="entry name" value="Metallo-B-lactamas"/>
</dbReference>
<name>A0A7Z8P2Z4_9EURY</name>
<dbReference type="Gene3D" id="3.60.15.10">
    <property type="entry name" value="Ribonuclease Z/Hydroxyacylglutathione hydrolase-like"/>
    <property type="match status" value="1"/>
</dbReference>
<sequence>MEITFLGTGTGIPQDGRVQSGILLDTEKNLLLFDCGCGVLGRIYESGHDHKDIDAIILTHLHLDHVGDVLALIKANWLVGRTDMRLYGPKGTREWFEKTLNVYDYLKDKFTVEITELSPGDEFTPQSTNGDCNCTIRCAKTVHTDNSLAYRIKSNSSTVVYTGDTEPCNDVMELAEDVDVLIHECSFPLEFPMTNHTTPDMLTLMMEKYPLTAKKLYLTHLYPHMQGHYGEATDHIKKYYKGEVIIAKDLMVVEV</sequence>
<dbReference type="RefSeq" id="WP_154808639.1">
    <property type="nucleotide sequence ID" value="NZ_VIAQ01000007.1"/>
</dbReference>
<dbReference type="OrthoDB" id="73420at2157"/>
<keyword evidence="4" id="KW-1185">Reference proteome</keyword>
<evidence type="ECO:0000313" key="3">
    <source>
        <dbReference type="EMBL" id="TQD27910.1"/>
    </source>
</evidence>
<dbReference type="SMART" id="SM00849">
    <property type="entry name" value="Lactamase_B"/>
    <property type="match status" value="1"/>
</dbReference>
<evidence type="ECO:0000313" key="4">
    <source>
        <dbReference type="Proteomes" id="UP000319335"/>
    </source>
</evidence>
<dbReference type="InterPro" id="IPR036866">
    <property type="entry name" value="RibonucZ/Hydroxyglut_hydro"/>
</dbReference>
<reference evidence="3 4" key="1">
    <citation type="submission" date="2019-06" db="EMBL/GenBank/DDBJ databases">
        <title>Draft genome sequence of Methanolobus vulcani B1d.</title>
        <authorList>
            <person name="Creighbaum A.J."/>
            <person name="Ticak T."/>
            <person name="Hariraju D."/>
            <person name="Arivett B.A."/>
            <person name="Ferguson D.J.Jr."/>
        </authorList>
    </citation>
    <scope>NUCLEOTIDE SEQUENCE [LARGE SCALE GENOMIC DNA]</scope>
    <source>
        <strain evidence="3 4">B1d</strain>
    </source>
</reference>
<dbReference type="CDD" id="cd07719">
    <property type="entry name" value="arylsulfatase_AtsA-like_MBL-fold"/>
    <property type="match status" value="1"/>
</dbReference>
<dbReference type="InterPro" id="IPR044094">
    <property type="entry name" value="AtsA-like_MBL-fold"/>
</dbReference>
<gene>
    <name evidence="3" type="ORF">FKV42_02280</name>
</gene>
<dbReference type="AlphaFoldDB" id="A0A7Z8P2Z4"/>
<organism evidence="3 4">
    <name type="scientific">Methanolobus vulcani</name>
    <dbReference type="NCBI Taxonomy" id="38026"/>
    <lineage>
        <taxon>Archaea</taxon>
        <taxon>Methanobacteriati</taxon>
        <taxon>Methanobacteriota</taxon>
        <taxon>Stenosarchaea group</taxon>
        <taxon>Methanomicrobia</taxon>
        <taxon>Methanosarcinales</taxon>
        <taxon>Methanosarcinaceae</taxon>
        <taxon>Methanolobus</taxon>
    </lineage>
</organism>
<dbReference type="EMBL" id="VIAQ01000007">
    <property type="protein sequence ID" value="TQD27910.1"/>
    <property type="molecule type" value="Genomic_DNA"/>
</dbReference>
<protein>
    <submittedName>
        <fullName evidence="3">MBL fold metallo-hydrolase</fullName>
    </submittedName>
</protein>
<dbReference type="GO" id="GO:0042781">
    <property type="term" value="F:3'-tRNA processing endoribonuclease activity"/>
    <property type="evidence" value="ECO:0007669"/>
    <property type="project" value="TreeGrafter"/>
</dbReference>
<evidence type="ECO:0000256" key="1">
    <source>
        <dbReference type="ARBA" id="ARBA00022801"/>
    </source>
</evidence>
<dbReference type="Proteomes" id="UP000319335">
    <property type="component" value="Unassembled WGS sequence"/>
</dbReference>
<keyword evidence="1 3" id="KW-0378">Hydrolase</keyword>